<feature type="region of interest" description="Disordered" evidence="1">
    <location>
        <begin position="199"/>
        <end position="306"/>
    </location>
</feature>
<feature type="compositionally biased region" description="Low complexity" evidence="1">
    <location>
        <begin position="130"/>
        <end position="154"/>
    </location>
</feature>
<dbReference type="EMBL" id="LT598481">
    <property type="protein sequence ID" value="SCU90621.1"/>
    <property type="molecule type" value="Genomic_DNA"/>
</dbReference>
<feature type="region of interest" description="Disordered" evidence="1">
    <location>
        <begin position="75"/>
        <end position="178"/>
    </location>
</feature>
<feature type="region of interest" description="Disordered" evidence="1">
    <location>
        <begin position="1"/>
        <end position="60"/>
    </location>
</feature>
<feature type="compositionally biased region" description="Basic and acidic residues" evidence="1">
    <location>
        <begin position="85"/>
        <end position="99"/>
    </location>
</feature>
<keyword evidence="3" id="KW-1185">Reference proteome</keyword>
<accession>A0A1G4JJD7</accession>
<organism evidence="2 3">
    <name type="scientific">Lachancea meyersii CBS 8951</name>
    <dbReference type="NCBI Taxonomy" id="1266667"/>
    <lineage>
        <taxon>Eukaryota</taxon>
        <taxon>Fungi</taxon>
        <taxon>Dikarya</taxon>
        <taxon>Ascomycota</taxon>
        <taxon>Saccharomycotina</taxon>
        <taxon>Saccharomycetes</taxon>
        <taxon>Saccharomycetales</taxon>
        <taxon>Saccharomycetaceae</taxon>
        <taxon>Lachancea</taxon>
    </lineage>
</organism>
<evidence type="ECO:0000313" key="2">
    <source>
        <dbReference type="EMBL" id="SCU90621.1"/>
    </source>
</evidence>
<feature type="compositionally biased region" description="Basic and acidic residues" evidence="1">
    <location>
        <begin position="248"/>
        <end position="271"/>
    </location>
</feature>
<evidence type="ECO:0000256" key="1">
    <source>
        <dbReference type="SAM" id="MobiDB-lite"/>
    </source>
</evidence>
<feature type="compositionally biased region" description="Basic and acidic residues" evidence="1">
    <location>
        <begin position="221"/>
        <end position="241"/>
    </location>
</feature>
<sequence>MGLERESSTPSLVGFSVRGIDDSNNPDFCDDRRPTVADARSSPQLLEKIHSSSQLNKLEGPYTSVEELNREGALLTDDNEVDLDSVVHGKLGDAEDLKKSLLRKKKKQQQHHHNHHQHQHHGLQVPRGVSSSSSSSMSPSASSSHSPSQTRSSSLVTSTDPVHHSHAGGGAGARATGNFALNDDDEQIRNSYGEFIANRSHRPHLAGGESYQSTNSYESEDSSRERSGRSARKEEASRDYLRSLSRSLSRDPRKSIEHELSRVHLKPDVEASSHVITEEIEESNEQAGQDQEDQGALLNDERDEDYSVELQQAANHEEDKLPEQ</sequence>
<protein>
    <submittedName>
        <fullName evidence="2">LAME_0E09340g1_1</fullName>
    </submittedName>
</protein>
<dbReference type="OrthoDB" id="4068767at2759"/>
<evidence type="ECO:0000313" key="3">
    <source>
        <dbReference type="Proteomes" id="UP000191144"/>
    </source>
</evidence>
<dbReference type="AlphaFoldDB" id="A0A1G4JJD7"/>
<dbReference type="Proteomes" id="UP000191144">
    <property type="component" value="Chromosome E"/>
</dbReference>
<gene>
    <name evidence="2" type="ORF">LAME_0E09340G</name>
</gene>
<proteinExistence type="predicted"/>
<reference evidence="3" key="1">
    <citation type="submission" date="2016-03" db="EMBL/GenBank/DDBJ databases">
        <authorList>
            <person name="Devillers Hugo."/>
        </authorList>
    </citation>
    <scope>NUCLEOTIDE SEQUENCE [LARGE SCALE GENOMIC DNA]</scope>
</reference>
<feature type="compositionally biased region" description="Basic residues" evidence="1">
    <location>
        <begin position="100"/>
        <end position="121"/>
    </location>
</feature>
<name>A0A1G4JJD7_9SACH</name>